<gene>
    <name evidence="2" type="ORF">M0R45_010185</name>
</gene>
<sequence>MAPNTGKTKTKRSLQGHHAESHDNQQEIQEISNDQTFPASFDKDFDYRIKSRKSRRWEQVSQPILEHRDKRIRSNQQNPTLIVDQTFFTDENSRTNSTSEIGECSHSFGQALYQRTKQGSIVTYEDSGDNVYTCNYCSACFWFEEAIKQTSTKASPIYTNCCQKGQIKLSQPRPTPNFLERLLDPNNGLESKLFRENIRVYNSMFSFTFMGAKIDHGINVGSGPYVFKISGQVHHLMGSVLPPDGECPKYAQLYVYDTKNEVSNRINAIDPSHDNQKIKPDIVQGLIEVFDEINELTRTFRMIRDKFEDTSLPSFNMTMLSRQPTDSRQYEEPMSEEICGLIVGDIGEFNSNRDIIIQSNDGHLQRIFKIHPKYMSLQYPILFPYGEDGYKLGLLLQSIETNREKKKRENVDAKFHCISNS</sequence>
<evidence type="ECO:0000256" key="1">
    <source>
        <dbReference type="SAM" id="MobiDB-lite"/>
    </source>
</evidence>
<keyword evidence="3" id="KW-1185">Reference proteome</keyword>
<evidence type="ECO:0000313" key="2">
    <source>
        <dbReference type="EMBL" id="KAK9944625.1"/>
    </source>
</evidence>
<name>A0AAW1Y993_RUBAR</name>
<evidence type="ECO:0000313" key="3">
    <source>
        <dbReference type="Proteomes" id="UP001457282"/>
    </source>
</evidence>
<dbReference type="PANTHER" id="PTHR45786:SF74">
    <property type="entry name" value="ATP-DEPENDENT DNA HELICASE"/>
    <property type="match status" value="1"/>
</dbReference>
<dbReference type="AlphaFoldDB" id="A0AAW1Y993"/>
<comment type="caution">
    <text evidence="2">The sequence shown here is derived from an EMBL/GenBank/DDBJ whole genome shotgun (WGS) entry which is preliminary data.</text>
</comment>
<dbReference type="Proteomes" id="UP001457282">
    <property type="component" value="Unassembled WGS sequence"/>
</dbReference>
<organism evidence="2 3">
    <name type="scientific">Rubus argutus</name>
    <name type="common">Southern blackberry</name>
    <dbReference type="NCBI Taxonomy" id="59490"/>
    <lineage>
        <taxon>Eukaryota</taxon>
        <taxon>Viridiplantae</taxon>
        <taxon>Streptophyta</taxon>
        <taxon>Embryophyta</taxon>
        <taxon>Tracheophyta</taxon>
        <taxon>Spermatophyta</taxon>
        <taxon>Magnoliopsida</taxon>
        <taxon>eudicotyledons</taxon>
        <taxon>Gunneridae</taxon>
        <taxon>Pentapetalae</taxon>
        <taxon>rosids</taxon>
        <taxon>fabids</taxon>
        <taxon>Rosales</taxon>
        <taxon>Rosaceae</taxon>
        <taxon>Rosoideae</taxon>
        <taxon>Rosoideae incertae sedis</taxon>
        <taxon>Rubus</taxon>
    </lineage>
</organism>
<reference evidence="2 3" key="1">
    <citation type="journal article" date="2023" name="G3 (Bethesda)">
        <title>A chromosome-length genome assembly and annotation of blackberry (Rubus argutus, cv. 'Hillquist').</title>
        <authorList>
            <person name="Bruna T."/>
            <person name="Aryal R."/>
            <person name="Dudchenko O."/>
            <person name="Sargent D.J."/>
            <person name="Mead D."/>
            <person name="Buti M."/>
            <person name="Cavallini A."/>
            <person name="Hytonen T."/>
            <person name="Andres J."/>
            <person name="Pham M."/>
            <person name="Weisz D."/>
            <person name="Mascagni F."/>
            <person name="Usai G."/>
            <person name="Natali L."/>
            <person name="Bassil N."/>
            <person name="Fernandez G.E."/>
            <person name="Lomsadze A."/>
            <person name="Armour M."/>
            <person name="Olukolu B."/>
            <person name="Poorten T."/>
            <person name="Britton C."/>
            <person name="Davik J."/>
            <person name="Ashrafi H."/>
            <person name="Aiden E.L."/>
            <person name="Borodovsky M."/>
            <person name="Worthington M."/>
        </authorList>
    </citation>
    <scope>NUCLEOTIDE SEQUENCE [LARGE SCALE GENOMIC DNA]</scope>
    <source>
        <strain evidence="2">PI 553951</strain>
    </source>
</reference>
<dbReference type="EMBL" id="JBEDUW010000002">
    <property type="protein sequence ID" value="KAK9944625.1"/>
    <property type="molecule type" value="Genomic_DNA"/>
</dbReference>
<protein>
    <recommendedName>
        <fullName evidence="4">Helitron helicase-like domain-containing protein</fullName>
    </recommendedName>
</protein>
<feature type="compositionally biased region" description="Polar residues" evidence="1">
    <location>
        <begin position="26"/>
        <end position="38"/>
    </location>
</feature>
<dbReference type="PANTHER" id="PTHR45786">
    <property type="entry name" value="DNA BINDING PROTEIN-LIKE"/>
    <property type="match status" value="1"/>
</dbReference>
<feature type="region of interest" description="Disordered" evidence="1">
    <location>
        <begin position="1"/>
        <end position="39"/>
    </location>
</feature>
<accession>A0AAW1Y993</accession>
<evidence type="ECO:0008006" key="4">
    <source>
        <dbReference type="Google" id="ProtNLM"/>
    </source>
</evidence>
<proteinExistence type="predicted"/>